<comment type="similarity">
    <text evidence="5">In the N-terminal section; belongs to the LigD polymerase family.</text>
</comment>
<dbReference type="InterPro" id="IPR052171">
    <property type="entry name" value="NHEJ_LigD"/>
</dbReference>
<accession>A0A1G9SDI9</accession>
<name>A0A1G9SDI9_ALLAB</name>
<dbReference type="InterPro" id="IPR012340">
    <property type="entry name" value="NA-bd_OB-fold"/>
</dbReference>
<keyword evidence="2 8" id="KW-0436">Ligase</keyword>
<dbReference type="SUPFAM" id="SSF56091">
    <property type="entry name" value="DNA ligase/mRNA capping enzyme, catalytic domain"/>
    <property type="match status" value="1"/>
</dbReference>
<organism evidence="8 9">
    <name type="scientific">Allokutzneria albata</name>
    <name type="common">Kibdelosporangium albatum</name>
    <dbReference type="NCBI Taxonomy" id="211114"/>
    <lineage>
        <taxon>Bacteria</taxon>
        <taxon>Bacillati</taxon>
        <taxon>Actinomycetota</taxon>
        <taxon>Actinomycetes</taxon>
        <taxon>Pseudonocardiales</taxon>
        <taxon>Pseudonocardiaceae</taxon>
        <taxon>Allokutzneria</taxon>
    </lineage>
</organism>
<dbReference type="EMBL" id="LT629701">
    <property type="protein sequence ID" value="SDM33543.1"/>
    <property type="molecule type" value="Genomic_DNA"/>
</dbReference>
<comment type="similarity">
    <text evidence="4">In the C-terminal section; belongs to the ATP-dependent DNA ligase family.</text>
</comment>
<protein>
    <recommendedName>
        <fullName evidence="1">DNA ligase (ATP)</fullName>
        <ecNumber evidence="1">6.5.1.1</ecNumber>
    </recommendedName>
</protein>
<dbReference type="STRING" id="211114.SAMN04489726_1093"/>
<dbReference type="SUPFAM" id="SSF50249">
    <property type="entry name" value="Nucleic acid-binding proteins"/>
    <property type="match status" value="1"/>
</dbReference>
<dbReference type="Gene3D" id="3.30.470.30">
    <property type="entry name" value="DNA ligase/mRNA capping enzyme"/>
    <property type="match status" value="1"/>
</dbReference>
<dbReference type="EC" id="6.5.1.1" evidence="1"/>
<proteinExistence type="inferred from homology"/>
<dbReference type="CDD" id="cd07906">
    <property type="entry name" value="Adenylation_DNA_ligase_LigD_LigC"/>
    <property type="match status" value="1"/>
</dbReference>
<evidence type="ECO:0000259" key="7">
    <source>
        <dbReference type="PROSITE" id="PS50160"/>
    </source>
</evidence>
<evidence type="ECO:0000256" key="4">
    <source>
        <dbReference type="ARBA" id="ARBA00049981"/>
    </source>
</evidence>
<dbReference type="RefSeq" id="WP_030433875.1">
    <property type="nucleotide sequence ID" value="NZ_JOEF01000062.1"/>
</dbReference>
<dbReference type="NCBIfam" id="TIGR02776">
    <property type="entry name" value="NHEJ_ligase_prk"/>
    <property type="match status" value="1"/>
</dbReference>
<dbReference type="InterPro" id="IPR033649">
    <property type="entry name" value="MtLigD_Pol-like"/>
</dbReference>
<evidence type="ECO:0000256" key="5">
    <source>
        <dbReference type="ARBA" id="ARBA00049990"/>
    </source>
</evidence>
<reference evidence="8 9" key="1">
    <citation type="submission" date="2016-10" db="EMBL/GenBank/DDBJ databases">
        <authorList>
            <person name="de Groot N.N."/>
        </authorList>
    </citation>
    <scope>NUCLEOTIDE SEQUENCE [LARGE SCALE GENOMIC DNA]</scope>
    <source>
        <strain evidence="8 9">DSM 44149</strain>
    </source>
</reference>
<evidence type="ECO:0000313" key="8">
    <source>
        <dbReference type="EMBL" id="SDM33543.1"/>
    </source>
</evidence>
<dbReference type="InterPro" id="IPR012310">
    <property type="entry name" value="DNA_ligase_ATP-dep_cent"/>
</dbReference>
<dbReference type="AlphaFoldDB" id="A0A1G9SDI9"/>
<dbReference type="CDD" id="cd04863">
    <property type="entry name" value="MtLigD_Pol_like"/>
    <property type="match status" value="1"/>
</dbReference>
<evidence type="ECO:0000256" key="1">
    <source>
        <dbReference type="ARBA" id="ARBA00012727"/>
    </source>
</evidence>
<sequence length="676" mass="74525">MARNSRDDRSRVPEWITPMLAAPGGPTLASGPQWTYEAKLDGFRTCMRIAPNGDTVLTSRNGLDFTAEFADLAGVVAEGLEGRAAVLDGEIVVYDEHGRIDFDALQDRRGRYRKHATRRPGQPFEDPVEVRFMAFDLLLLGENMVVRKPYRQRRALLEQVPMPDPYRVSVVKAFPFDTLTADRLTPQALLDRVTAAGFEGLMAKLATAPYVPGQRSDAWLKFPATKVQDVLVCGWRPGKGRFTGLFGGLLLGAHDPGTGNLVYIGDVGTGFSEAARRDLHARLEALERRRHPFANEPPREDVRGARWVEPLVVGEVRYRRFTTSGEPRLRHASWRGIREDITPSDVILPRPHPTPRPPREAVPADPQPEPVEGERVTVRVGTRHLALSNLDKVLYPVDGLTKAEVIEYYTRIAPVLLPHLSGRPITMIRFPNGVGGQQFFAKNVPKGAPSWLSTVRLPHRSSRAEGKDTIDYPLIEDLPALVWAANLAALELHVPQWTVGPGPVRLPPDRLVFDLDPGEGTSIVECARVAERLHSILTAHGLTPVAKTSGSKGLQVYAGITTTDPAEPSAYAKALAQQLARETPDLVVAKMAKAVRPGKVFIDWSQNNPAKTTVAPYSLRGRDHPTVSTPITWAEVRGCRRVRDLVFTAVDVIDRVEDIGDLFAALADTRASLPTR</sequence>
<gene>
    <name evidence="8" type="ORF">SAMN04489726_1093</name>
</gene>
<feature type="region of interest" description="Disordered" evidence="6">
    <location>
        <begin position="344"/>
        <end position="373"/>
    </location>
</feature>
<dbReference type="GO" id="GO:0006310">
    <property type="term" value="P:DNA recombination"/>
    <property type="evidence" value="ECO:0007669"/>
    <property type="project" value="InterPro"/>
</dbReference>
<keyword evidence="9" id="KW-1185">Reference proteome</keyword>
<dbReference type="InterPro" id="IPR012309">
    <property type="entry name" value="DNA_ligase_ATP-dep_C"/>
</dbReference>
<dbReference type="CDD" id="cd07971">
    <property type="entry name" value="OBF_DNA_ligase_LigD"/>
    <property type="match status" value="1"/>
</dbReference>
<evidence type="ECO:0000313" key="9">
    <source>
        <dbReference type="Proteomes" id="UP000183376"/>
    </source>
</evidence>
<evidence type="ECO:0000256" key="6">
    <source>
        <dbReference type="SAM" id="MobiDB-lite"/>
    </source>
</evidence>
<dbReference type="Pfam" id="PF21686">
    <property type="entry name" value="LigD_Prim-Pol"/>
    <property type="match status" value="1"/>
</dbReference>
<dbReference type="eggNOG" id="COG1793">
    <property type="taxonomic scope" value="Bacteria"/>
</dbReference>
<evidence type="ECO:0000256" key="2">
    <source>
        <dbReference type="ARBA" id="ARBA00022598"/>
    </source>
</evidence>
<dbReference type="InterPro" id="IPR014145">
    <property type="entry name" value="LigD_pol_dom"/>
</dbReference>
<dbReference type="PANTHER" id="PTHR42705">
    <property type="entry name" value="BIFUNCTIONAL NON-HOMOLOGOUS END JOINING PROTEIN LIGD"/>
    <property type="match status" value="1"/>
</dbReference>
<comment type="catalytic activity">
    <reaction evidence="3">
        <text>ATP + (deoxyribonucleotide)n-3'-hydroxyl + 5'-phospho-(deoxyribonucleotide)m = (deoxyribonucleotide)n+m + AMP + diphosphate.</text>
        <dbReference type="EC" id="6.5.1.1"/>
    </reaction>
</comment>
<dbReference type="GO" id="GO:0005524">
    <property type="term" value="F:ATP binding"/>
    <property type="evidence" value="ECO:0007669"/>
    <property type="project" value="InterPro"/>
</dbReference>
<dbReference type="PANTHER" id="PTHR42705:SF2">
    <property type="entry name" value="BIFUNCTIONAL NON-HOMOLOGOUS END JOINING PROTEIN LIGD"/>
    <property type="match status" value="1"/>
</dbReference>
<dbReference type="Proteomes" id="UP000183376">
    <property type="component" value="Chromosome I"/>
</dbReference>
<dbReference type="PROSITE" id="PS50160">
    <property type="entry name" value="DNA_LIGASE_A3"/>
    <property type="match status" value="1"/>
</dbReference>
<dbReference type="GO" id="GO:0003910">
    <property type="term" value="F:DNA ligase (ATP) activity"/>
    <property type="evidence" value="ECO:0007669"/>
    <property type="project" value="UniProtKB-EC"/>
</dbReference>
<feature type="domain" description="ATP-dependent DNA ligase family profile" evidence="7">
    <location>
        <begin position="123"/>
        <end position="255"/>
    </location>
</feature>
<dbReference type="Gene3D" id="3.90.920.10">
    <property type="entry name" value="DNA primase, PRIM domain"/>
    <property type="match status" value="1"/>
</dbReference>
<dbReference type="GO" id="GO:0006281">
    <property type="term" value="P:DNA repair"/>
    <property type="evidence" value="ECO:0007669"/>
    <property type="project" value="InterPro"/>
</dbReference>
<dbReference type="Pfam" id="PF04679">
    <property type="entry name" value="DNA_ligase_A_C"/>
    <property type="match status" value="1"/>
</dbReference>
<dbReference type="NCBIfam" id="TIGR02778">
    <property type="entry name" value="ligD_pol"/>
    <property type="match status" value="1"/>
</dbReference>
<dbReference type="Pfam" id="PF01068">
    <property type="entry name" value="DNA_ligase_A_M"/>
    <property type="match status" value="1"/>
</dbReference>
<dbReference type="Gene3D" id="2.40.50.140">
    <property type="entry name" value="Nucleic acid-binding proteins"/>
    <property type="match status" value="1"/>
</dbReference>
<dbReference type="InterPro" id="IPR014143">
    <property type="entry name" value="NHEJ_ligase_prk"/>
</dbReference>
<evidence type="ECO:0000256" key="3">
    <source>
        <dbReference type="ARBA" id="ARBA00034003"/>
    </source>
</evidence>
<dbReference type="eggNOG" id="COG3285">
    <property type="taxonomic scope" value="Bacteria"/>
</dbReference>